<evidence type="ECO:0000313" key="4">
    <source>
        <dbReference type="Proteomes" id="UP000509367"/>
    </source>
</evidence>
<evidence type="ECO:0000313" key="3">
    <source>
        <dbReference type="EMBL" id="QKV19991.1"/>
    </source>
</evidence>
<keyword evidence="4" id="KW-1185">Reference proteome</keyword>
<reference evidence="3 4" key="1">
    <citation type="submission" date="2020-06" db="EMBL/GenBank/DDBJ databases">
        <title>Oricola thermophila sp. nov. isolated from a tidal sediments.</title>
        <authorList>
            <person name="Kwon K.K."/>
            <person name="Yang S.-H."/>
            <person name="Park M.-J."/>
        </authorList>
    </citation>
    <scope>NUCLEOTIDE SEQUENCE [LARGE SCALE GENOMIC DNA]</scope>
    <source>
        <strain evidence="3 4">MEBiC13590</strain>
    </source>
</reference>
<dbReference type="PANTHER" id="PTHR21198:SF7">
    <property type="entry name" value="ASPARTATE-GLUTAMATE RACEMASE FAMILY"/>
    <property type="match status" value="1"/>
</dbReference>
<dbReference type="InterPro" id="IPR015942">
    <property type="entry name" value="Asp/Glu/hydantoin_racemase"/>
</dbReference>
<dbReference type="SUPFAM" id="SSF53681">
    <property type="entry name" value="Aspartate/glutamate racemase"/>
    <property type="match status" value="2"/>
</dbReference>
<protein>
    <submittedName>
        <fullName evidence="3">Aspartate/glutamate racemase family protein</fullName>
    </submittedName>
</protein>
<dbReference type="EMBL" id="CP054836">
    <property type="protein sequence ID" value="QKV19991.1"/>
    <property type="molecule type" value="Genomic_DNA"/>
</dbReference>
<dbReference type="InterPro" id="IPR004380">
    <property type="entry name" value="Asp_race"/>
</dbReference>
<dbReference type="InterPro" id="IPR033134">
    <property type="entry name" value="Asp/Glu_racemase_AS_2"/>
</dbReference>
<evidence type="ECO:0000256" key="1">
    <source>
        <dbReference type="ARBA" id="ARBA00007847"/>
    </source>
</evidence>
<dbReference type="PANTHER" id="PTHR21198">
    <property type="entry name" value="GLUTAMATE RACEMASE"/>
    <property type="match status" value="1"/>
</dbReference>
<comment type="similarity">
    <text evidence="1">Belongs to the aspartate/glutamate racemases family.</text>
</comment>
<dbReference type="KEGG" id="orm:HTY61_16785"/>
<proteinExistence type="inferred from homology"/>
<dbReference type="PROSITE" id="PS00924">
    <property type="entry name" value="ASP_GLU_RACEMASE_2"/>
    <property type="match status" value="1"/>
</dbReference>
<sequence length="238" mass="26401">MMLIGLLGGMSWESTAIYYRIMNETARDALGGLHSARVLLHSVDFEPIQHDQHEGKWGRCARVLVDAGRSLKAGGASFLVIATNTMHKLADEIEEGSGLPVLHIADPTGEAIRQAGHRKVGLLATRFTMEENFYRQRLENRFHLKVEIPGEDERADIHRIIYEELCLGVFREVSAARFRQIIDRMKWAGCESVILGCTEIGMIVSPERSALPVFDTTALHARAAVALALQGDLLGQKT</sequence>
<name>A0A6N1VGI2_9HYPH</name>
<accession>A0A6N1VGI2</accession>
<gene>
    <name evidence="3" type="ORF">HTY61_16785</name>
</gene>
<dbReference type="Gene3D" id="3.40.50.1860">
    <property type="match status" value="2"/>
</dbReference>
<dbReference type="RefSeq" id="WP_175277882.1">
    <property type="nucleotide sequence ID" value="NZ_CP054836.1"/>
</dbReference>
<dbReference type="AlphaFoldDB" id="A0A6N1VGI2"/>
<keyword evidence="2" id="KW-0413">Isomerase</keyword>
<evidence type="ECO:0000256" key="2">
    <source>
        <dbReference type="ARBA" id="ARBA00023235"/>
    </source>
</evidence>
<dbReference type="Pfam" id="PF01177">
    <property type="entry name" value="Asp_Glu_race"/>
    <property type="match status" value="1"/>
</dbReference>
<dbReference type="NCBIfam" id="TIGR00035">
    <property type="entry name" value="asp_race"/>
    <property type="match status" value="1"/>
</dbReference>
<dbReference type="GO" id="GO:0047661">
    <property type="term" value="F:amino-acid racemase activity"/>
    <property type="evidence" value="ECO:0007669"/>
    <property type="project" value="InterPro"/>
</dbReference>
<organism evidence="3 4">
    <name type="scientific">Oricola thermophila</name>
    <dbReference type="NCBI Taxonomy" id="2742145"/>
    <lineage>
        <taxon>Bacteria</taxon>
        <taxon>Pseudomonadati</taxon>
        <taxon>Pseudomonadota</taxon>
        <taxon>Alphaproteobacteria</taxon>
        <taxon>Hyphomicrobiales</taxon>
        <taxon>Ahrensiaceae</taxon>
        <taxon>Oricola</taxon>
    </lineage>
</organism>
<dbReference type="Proteomes" id="UP000509367">
    <property type="component" value="Chromosome"/>
</dbReference>
<dbReference type="InterPro" id="IPR001920">
    <property type="entry name" value="Asp/Glu_race"/>
</dbReference>